<dbReference type="InterPro" id="IPR046341">
    <property type="entry name" value="SET_dom_sf"/>
</dbReference>
<feature type="coiled-coil region" evidence="11">
    <location>
        <begin position="592"/>
        <end position="626"/>
    </location>
</feature>
<dbReference type="SUPFAM" id="SSF51045">
    <property type="entry name" value="WW domain"/>
    <property type="match status" value="1"/>
</dbReference>
<dbReference type="PROSITE" id="PS01159">
    <property type="entry name" value="WW_DOMAIN_1"/>
    <property type="match status" value="1"/>
</dbReference>
<feature type="domain" description="WW" evidence="13">
    <location>
        <begin position="547"/>
        <end position="580"/>
    </location>
</feature>
<dbReference type="InterPro" id="IPR050777">
    <property type="entry name" value="SET2_Histone-Lys_MeTrsfase"/>
</dbReference>
<dbReference type="SUPFAM" id="SSF82199">
    <property type="entry name" value="SET domain"/>
    <property type="match status" value="1"/>
</dbReference>
<dbReference type="PROSITE" id="PS50280">
    <property type="entry name" value="SET"/>
    <property type="match status" value="1"/>
</dbReference>
<dbReference type="CDD" id="cd00201">
    <property type="entry name" value="WW"/>
    <property type="match status" value="1"/>
</dbReference>
<dbReference type="SMART" id="SM00317">
    <property type="entry name" value="SET"/>
    <property type="match status" value="1"/>
</dbReference>
<feature type="compositionally biased region" description="Basic and acidic residues" evidence="12">
    <location>
        <begin position="430"/>
        <end position="451"/>
    </location>
</feature>
<evidence type="ECO:0000256" key="1">
    <source>
        <dbReference type="ARBA" id="ARBA00004123"/>
    </source>
</evidence>
<evidence type="ECO:0000256" key="2">
    <source>
        <dbReference type="ARBA" id="ARBA00004286"/>
    </source>
</evidence>
<dbReference type="GO" id="GO:0005694">
    <property type="term" value="C:chromosome"/>
    <property type="evidence" value="ECO:0007669"/>
    <property type="project" value="UniProtKB-SubCell"/>
</dbReference>
<dbReference type="PROSITE" id="PS50020">
    <property type="entry name" value="WW_DOMAIN_2"/>
    <property type="match status" value="1"/>
</dbReference>
<evidence type="ECO:0000259" key="16">
    <source>
        <dbReference type="PROSITE" id="PS51215"/>
    </source>
</evidence>
<dbReference type="InterPro" id="IPR003616">
    <property type="entry name" value="Post-SET_dom"/>
</dbReference>
<feature type="region of interest" description="Disordered" evidence="12">
    <location>
        <begin position="390"/>
        <end position="451"/>
    </location>
</feature>
<evidence type="ECO:0000313" key="17">
    <source>
        <dbReference type="EMBL" id="RHZ82982.1"/>
    </source>
</evidence>
<evidence type="ECO:0000259" key="13">
    <source>
        <dbReference type="PROSITE" id="PS50020"/>
    </source>
</evidence>
<keyword evidence="10" id="KW-0539">Nucleus</keyword>
<dbReference type="Gene3D" id="2.170.270.10">
    <property type="entry name" value="SET domain"/>
    <property type="match status" value="1"/>
</dbReference>
<dbReference type="EC" id="2.1.1.359" evidence="3"/>
<feature type="compositionally biased region" description="Polar residues" evidence="12">
    <location>
        <begin position="760"/>
        <end position="770"/>
    </location>
</feature>
<dbReference type="AlphaFoldDB" id="A0A397J7G1"/>
<dbReference type="Pfam" id="PF17907">
    <property type="entry name" value="AWS"/>
    <property type="match status" value="1"/>
</dbReference>
<dbReference type="InterPro" id="IPR038190">
    <property type="entry name" value="SRI_sf"/>
</dbReference>
<dbReference type="InterPro" id="IPR006560">
    <property type="entry name" value="AWS_dom"/>
</dbReference>
<dbReference type="SMART" id="SM00570">
    <property type="entry name" value="AWS"/>
    <property type="match status" value="1"/>
</dbReference>
<evidence type="ECO:0000256" key="6">
    <source>
        <dbReference type="ARBA" id="ARBA00022679"/>
    </source>
</evidence>
<feature type="compositionally biased region" description="Basic and acidic residues" evidence="12">
    <location>
        <begin position="771"/>
        <end position="790"/>
    </location>
</feature>
<feature type="domain" description="SET" evidence="14">
    <location>
        <begin position="95"/>
        <end position="212"/>
    </location>
</feature>
<keyword evidence="9" id="KW-0804">Transcription</keyword>
<evidence type="ECO:0000259" key="14">
    <source>
        <dbReference type="PROSITE" id="PS50280"/>
    </source>
</evidence>
<dbReference type="EMBL" id="PQFF01000094">
    <property type="protein sequence ID" value="RHZ82982.1"/>
    <property type="molecule type" value="Genomic_DNA"/>
</dbReference>
<feature type="region of interest" description="Disordered" evidence="12">
    <location>
        <begin position="498"/>
        <end position="552"/>
    </location>
</feature>
<dbReference type="InterPro" id="IPR036020">
    <property type="entry name" value="WW_dom_sf"/>
</dbReference>
<protein>
    <recommendedName>
        <fullName evidence="3">[histone H3]-lysine(36) N-trimethyltransferase</fullName>
        <ecNumber evidence="3">2.1.1.359</ecNumber>
    </recommendedName>
</protein>
<keyword evidence="8" id="KW-0805">Transcription regulation</keyword>
<keyword evidence="7" id="KW-0949">S-adenosyl-L-methionine</keyword>
<dbReference type="GO" id="GO:0005634">
    <property type="term" value="C:nucleus"/>
    <property type="evidence" value="ECO:0007669"/>
    <property type="project" value="UniProtKB-SubCell"/>
</dbReference>
<reference evidence="17 18" key="1">
    <citation type="submission" date="2018-08" db="EMBL/GenBank/DDBJ databases">
        <title>Genome and evolution of the arbuscular mycorrhizal fungus Diversispora epigaea (formerly Glomus versiforme) and its bacterial endosymbionts.</title>
        <authorList>
            <person name="Sun X."/>
            <person name="Fei Z."/>
            <person name="Harrison M."/>
        </authorList>
    </citation>
    <scope>NUCLEOTIDE SEQUENCE [LARGE SCALE GENOMIC DNA]</scope>
    <source>
        <strain evidence="17 18">IT104</strain>
    </source>
</reference>
<evidence type="ECO:0000256" key="8">
    <source>
        <dbReference type="ARBA" id="ARBA00023015"/>
    </source>
</evidence>
<keyword evidence="6" id="KW-0808">Transferase</keyword>
<feature type="region of interest" description="Disordered" evidence="12">
    <location>
        <begin position="723"/>
        <end position="797"/>
    </location>
</feature>
<feature type="compositionally biased region" description="Basic and acidic residues" evidence="12">
    <location>
        <begin position="498"/>
        <end position="511"/>
    </location>
</feature>
<evidence type="ECO:0000256" key="11">
    <source>
        <dbReference type="SAM" id="Coils"/>
    </source>
</evidence>
<sequence>MVKLYLELPPQTEKAKEDFEEIFHSIYRGKGVGNVTHAEDYRCNCKYRVGRDNIDKACGETAGCVNRELYIECIEGDCPCGQYCQNRRFQKAENSSVDVIYLPLKGYGIRATGPLKKNQFIMEYLGEVIKYDVFQRRMRRYNEEGLRHFYFMSLQAGEIIDATDKGCIARFMNHSCAPNCYIQKWMVGEKYRIGIFTLRDIENGEELTFDYNADRYGSEAQACHCGEPQCRGIIGGTRETSNNVRSQETTQANLSKPIESVDDVLQFIGLMLKSVEKPEMVPGLLNRLQMTNDEPILKMFMKLHGSIMLKTYIREHQNQPDILMKSLEIAGRLPYKYQNRRVESSHLKEWVERTSSREDDVGKMCKVVLEKWNALPEYYKIPKYSERGLEPPNFVKPVDPDSLNATKGAKKSIDIKKTTNATDTSDTESSSEKGKGKEVEVAKDEPEEKVESVPEYEYYNYECSHDYYVRFADSHFPFQHMSQLDYWTNQGLGPYKSFRNERNERSDRSDGEPGSSKYWRNRNYRYNSGHQRSSQPTPPPPKEPELPPLAPNWFEAKDEYGHTYYYNKYTKETSWERPVVKDDMKTIDGFSKAEIQGVIERAEALAKKAEKERERALREKQESMKVGSDQTLGATGLSESDFKGSIKLIVIDYCSRFKRHVDVPTFKKMARDCAHMVVEKELRRSEWVGKDTFSLSEDTKSRIKNFTIERMKRVVAQMKFEVESNKSHPEVESSSSAAKRKRTDDGEEDRDEKRPRHENSSSSQKPNGQKPTDEERGQKRKRDSDDDNGRNRKIAKQ</sequence>
<evidence type="ECO:0000256" key="7">
    <source>
        <dbReference type="ARBA" id="ARBA00022691"/>
    </source>
</evidence>
<evidence type="ECO:0000259" key="15">
    <source>
        <dbReference type="PROSITE" id="PS50868"/>
    </source>
</evidence>
<dbReference type="SMART" id="SM00456">
    <property type="entry name" value="WW"/>
    <property type="match status" value="1"/>
</dbReference>
<keyword evidence="18" id="KW-1185">Reference proteome</keyword>
<dbReference type="GO" id="GO:0140955">
    <property type="term" value="F:histone H3K36 trimethyltransferase activity"/>
    <property type="evidence" value="ECO:0007669"/>
    <property type="project" value="UniProtKB-EC"/>
</dbReference>
<evidence type="ECO:0000256" key="4">
    <source>
        <dbReference type="ARBA" id="ARBA00022454"/>
    </source>
</evidence>
<dbReference type="Pfam" id="PF00856">
    <property type="entry name" value="SET"/>
    <property type="match status" value="1"/>
</dbReference>
<dbReference type="SMART" id="SM00508">
    <property type="entry name" value="PostSET"/>
    <property type="match status" value="1"/>
</dbReference>
<dbReference type="GO" id="GO:0032259">
    <property type="term" value="P:methylation"/>
    <property type="evidence" value="ECO:0007669"/>
    <property type="project" value="UniProtKB-KW"/>
</dbReference>
<evidence type="ECO:0000256" key="9">
    <source>
        <dbReference type="ARBA" id="ARBA00023163"/>
    </source>
</evidence>
<dbReference type="InterPro" id="IPR001202">
    <property type="entry name" value="WW_dom"/>
</dbReference>
<evidence type="ECO:0000313" key="18">
    <source>
        <dbReference type="Proteomes" id="UP000266861"/>
    </source>
</evidence>
<feature type="domain" description="AWS" evidence="16">
    <location>
        <begin position="38"/>
        <end position="93"/>
    </location>
</feature>
<dbReference type="PANTHER" id="PTHR22884">
    <property type="entry name" value="SET DOMAIN PROTEINS"/>
    <property type="match status" value="1"/>
</dbReference>
<keyword evidence="4" id="KW-0158">Chromosome</keyword>
<dbReference type="GO" id="GO:0006355">
    <property type="term" value="P:regulation of DNA-templated transcription"/>
    <property type="evidence" value="ECO:0007669"/>
    <property type="project" value="InterPro"/>
</dbReference>
<gene>
    <name evidence="17" type="ORF">Glove_101g46</name>
</gene>
<evidence type="ECO:0000256" key="10">
    <source>
        <dbReference type="ARBA" id="ARBA00023242"/>
    </source>
</evidence>
<dbReference type="Pfam" id="PF00397">
    <property type="entry name" value="WW"/>
    <property type="match status" value="1"/>
</dbReference>
<dbReference type="Pfam" id="PF08236">
    <property type="entry name" value="SRI"/>
    <property type="match status" value="1"/>
</dbReference>
<organism evidence="17 18">
    <name type="scientific">Diversispora epigaea</name>
    <dbReference type="NCBI Taxonomy" id="1348612"/>
    <lineage>
        <taxon>Eukaryota</taxon>
        <taxon>Fungi</taxon>
        <taxon>Fungi incertae sedis</taxon>
        <taxon>Mucoromycota</taxon>
        <taxon>Glomeromycotina</taxon>
        <taxon>Glomeromycetes</taxon>
        <taxon>Diversisporales</taxon>
        <taxon>Diversisporaceae</taxon>
        <taxon>Diversispora</taxon>
    </lineage>
</organism>
<evidence type="ECO:0000256" key="5">
    <source>
        <dbReference type="ARBA" id="ARBA00022603"/>
    </source>
</evidence>
<dbReference type="PROSITE" id="PS50868">
    <property type="entry name" value="POST_SET"/>
    <property type="match status" value="1"/>
</dbReference>
<comment type="caution">
    <text evidence="17">The sequence shown here is derived from an EMBL/GenBank/DDBJ whole genome shotgun (WGS) entry which is preliminary data.</text>
</comment>
<feature type="compositionally biased region" description="Low complexity" evidence="12">
    <location>
        <begin position="418"/>
        <end position="428"/>
    </location>
</feature>
<dbReference type="Gene3D" id="2.20.70.10">
    <property type="match status" value="1"/>
</dbReference>
<dbReference type="STRING" id="1348612.A0A397J7G1"/>
<dbReference type="InterPro" id="IPR001214">
    <property type="entry name" value="SET_dom"/>
</dbReference>
<feature type="compositionally biased region" description="Polar residues" evidence="12">
    <location>
        <begin position="524"/>
        <end position="535"/>
    </location>
</feature>
<dbReference type="PROSITE" id="PS51215">
    <property type="entry name" value="AWS"/>
    <property type="match status" value="1"/>
</dbReference>
<evidence type="ECO:0000256" key="3">
    <source>
        <dbReference type="ARBA" id="ARBA00012178"/>
    </source>
</evidence>
<keyword evidence="5" id="KW-0489">Methyltransferase</keyword>
<name>A0A397J7G1_9GLOM</name>
<dbReference type="InterPro" id="IPR013257">
    <property type="entry name" value="SRI"/>
</dbReference>
<proteinExistence type="predicted"/>
<dbReference type="Gene3D" id="1.10.1740.100">
    <property type="entry name" value="Set2, Rpb1 interacting domain"/>
    <property type="match status" value="1"/>
</dbReference>
<feature type="domain" description="Post-SET" evidence="15">
    <location>
        <begin position="219"/>
        <end position="235"/>
    </location>
</feature>
<comment type="subcellular location">
    <subcellularLocation>
        <location evidence="2">Chromosome</location>
    </subcellularLocation>
    <subcellularLocation>
        <location evidence="1">Nucleus</location>
    </subcellularLocation>
</comment>
<evidence type="ECO:0000256" key="12">
    <source>
        <dbReference type="SAM" id="MobiDB-lite"/>
    </source>
</evidence>
<dbReference type="OrthoDB" id="422362at2759"/>
<dbReference type="Proteomes" id="UP000266861">
    <property type="component" value="Unassembled WGS sequence"/>
</dbReference>
<accession>A0A397J7G1</accession>
<keyword evidence="11" id="KW-0175">Coiled coil</keyword>
<feature type="compositionally biased region" description="Pro residues" evidence="12">
    <location>
        <begin position="536"/>
        <end position="550"/>
    </location>
</feature>